<dbReference type="OMA" id="THENVAW"/>
<dbReference type="Proteomes" id="UP000029965">
    <property type="component" value="Chromosome 1"/>
</dbReference>
<evidence type="ECO:0000256" key="4">
    <source>
        <dbReference type="ARBA" id="ARBA00016475"/>
    </source>
</evidence>
<evidence type="ECO:0000256" key="2">
    <source>
        <dbReference type="ARBA" id="ARBA00004434"/>
    </source>
</evidence>
<dbReference type="GO" id="GO:0005743">
    <property type="term" value="C:mitochondrial inner membrane"/>
    <property type="evidence" value="ECO:0007669"/>
    <property type="project" value="UniProtKB-SubCell"/>
</dbReference>
<dbReference type="jPOST" id="A0A0D9R2V3"/>
<reference evidence="12 13" key="1">
    <citation type="submission" date="2014-03" db="EMBL/GenBank/DDBJ databases">
        <authorList>
            <person name="Warren W."/>
            <person name="Wilson R.K."/>
        </authorList>
    </citation>
    <scope>NUCLEOTIDE SEQUENCE</scope>
</reference>
<sequence length="92" mass="10026">MEFLRKTLITVAVLGAGAGVGFALLAIVTPGEQRKQEMLKEMPLQDPRSREEMAKTQQLLVATLQEAATTQENVAWRKNWMVSEGGAGGRSP</sequence>
<keyword evidence="10" id="KW-0066">ATP synthesis</keyword>
<protein>
    <recommendedName>
        <fullName evidence="4">Ubiquinol-cytochrome-c reductase complex assembly factor 3</fullName>
    </recommendedName>
</protein>
<feature type="transmembrane region" description="Helical" evidence="11">
    <location>
        <begin position="6"/>
        <end position="28"/>
    </location>
</feature>
<dbReference type="GO" id="GO:0034551">
    <property type="term" value="P:mitochondrial respiratory chain complex III assembly"/>
    <property type="evidence" value="ECO:0007669"/>
    <property type="project" value="Ensembl"/>
</dbReference>
<dbReference type="Ensembl" id="ENSCSAT00000004695.1">
    <property type="protein sequence ID" value="ENSCSAP00000002942.1"/>
    <property type="gene ID" value="ENSCSAG00000006653.1"/>
</dbReference>
<evidence type="ECO:0000256" key="11">
    <source>
        <dbReference type="SAM" id="Phobius"/>
    </source>
</evidence>
<keyword evidence="13" id="KW-1185">Reference proteome</keyword>
<dbReference type="GO" id="GO:0006122">
    <property type="term" value="P:mitochondrial electron transport, ubiquinol to cytochrome c"/>
    <property type="evidence" value="ECO:0007669"/>
    <property type="project" value="Ensembl"/>
</dbReference>
<proteinExistence type="inferred from homology"/>
<dbReference type="Pfam" id="PF15141">
    <property type="entry name" value="UQCC3"/>
    <property type="match status" value="1"/>
</dbReference>
<dbReference type="GO" id="GO:0006754">
    <property type="term" value="P:ATP biosynthetic process"/>
    <property type="evidence" value="ECO:0007669"/>
    <property type="project" value="UniProtKB-KW"/>
</dbReference>
<name>A0A0D9R2V3_CHLSB</name>
<evidence type="ECO:0000313" key="13">
    <source>
        <dbReference type="Proteomes" id="UP000029965"/>
    </source>
</evidence>
<evidence type="ECO:0000256" key="8">
    <source>
        <dbReference type="ARBA" id="ARBA00023128"/>
    </source>
</evidence>
<dbReference type="PANTHER" id="PTHR36465">
    <property type="entry name" value="UBIQUINOL-CYTOCHROME-C REDUCTASE COMPLEX ASSEMBLY FACTOR 3"/>
    <property type="match status" value="1"/>
</dbReference>
<dbReference type="GeneID" id="103233987"/>
<dbReference type="EMBL" id="AQIB01079079">
    <property type="status" value="NOT_ANNOTATED_CDS"/>
    <property type="molecule type" value="Genomic_DNA"/>
</dbReference>
<evidence type="ECO:0000256" key="1">
    <source>
        <dbReference type="ARBA" id="ARBA00002879"/>
    </source>
</evidence>
<accession>A0A0D9R2V3</accession>
<dbReference type="PANTHER" id="PTHR36465:SF1">
    <property type="entry name" value="UBIQUINOL-CYTOCHROME-C REDUCTASE COMPLEX ASSEMBLY FACTOR 3"/>
    <property type="match status" value="1"/>
</dbReference>
<dbReference type="KEGG" id="csab:103233987"/>
<dbReference type="Bgee" id="ENSCSAG00000006653">
    <property type="expression patterns" value="Expressed in adrenal cortex and 7 other cell types or tissues"/>
</dbReference>
<dbReference type="eggNOG" id="ENOG502S9VI">
    <property type="taxonomic scope" value="Eukaryota"/>
</dbReference>
<reference evidence="12" key="2">
    <citation type="submission" date="2025-08" db="UniProtKB">
        <authorList>
            <consortium name="Ensembl"/>
        </authorList>
    </citation>
    <scope>IDENTIFICATION</scope>
</reference>
<dbReference type="GO" id="GO:0005654">
    <property type="term" value="C:nucleoplasm"/>
    <property type="evidence" value="ECO:0007669"/>
    <property type="project" value="Ensembl"/>
</dbReference>
<dbReference type="GO" id="GO:1901612">
    <property type="term" value="F:cardiolipin binding"/>
    <property type="evidence" value="ECO:0007669"/>
    <property type="project" value="Ensembl"/>
</dbReference>
<dbReference type="RefSeq" id="XP_007993614.3">
    <property type="nucleotide sequence ID" value="XM_007995423.3"/>
</dbReference>
<dbReference type="GeneTree" id="ENSGT00390000001930"/>
<dbReference type="BioGRID-ORCS" id="103233987">
    <property type="hits" value="0 hits in 6 CRISPR screens"/>
</dbReference>
<dbReference type="GO" id="GO:0070300">
    <property type="term" value="F:phosphatidic acid binding"/>
    <property type="evidence" value="ECO:0007669"/>
    <property type="project" value="Ensembl"/>
</dbReference>
<comment type="similarity">
    <text evidence="3">Belongs to the UQCC3 family.</text>
</comment>
<evidence type="ECO:0000256" key="10">
    <source>
        <dbReference type="ARBA" id="ARBA00023310"/>
    </source>
</evidence>
<keyword evidence="8" id="KW-0496">Mitochondrion</keyword>
<evidence type="ECO:0000313" key="12">
    <source>
        <dbReference type="Ensembl" id="ENSCSAP00000002942.1"/>
    </source>
</evidence>
<keyword evidence="5 11" id="KW-0812">Transmembrane</keyword>
<dbReference type="InterPro" id="IPR027896">
    <property type="entry name" value="UQCC3"/>
</dbReference>
<keyword evidence="9 11" id="KW-0472">Membrane</keyword>
<reference evidence="12" key="3">
    <citation type="submission" date="2025-09" db="UniProtKB">
        <authorList>
            <consortium name="Ensembl"/>
        </authorList>
    </citation>
    <scope>IDENTIFICATION</scope>
</reference>
<dbReference type="AlphaFoldDB" id="A0A0D9R2V3"/>
<evidence type="ECO:0000256" key="9">
    <source>
        <dbReference type="ARBA" id="ARBA00023136"/>
    </source>
</evidence>
<comment type="function">
    <text evidence="1">Required for the assembly of the ubiquinol-cytochrome c reductase complex (mitochondrial respiratory chain complex III or cytochrome b-c1 complex), mediating cytochrome b recruitment and probably stabilization within the complex. Thereby, plays an important role in ATP production by mitochondria. Cardiolipin-binding protein, it may also control the cardiolipin composition of mitochondria membranes and their morphology.</text>
</comment>
<dbReference type="GO" id="GO:0005829">
    <property type="term" value="C:cytosol"/>
    <property type="evidence" value="ECO:0007669"/>
    <property type="project" value="Ensembl"/>
</dbReference>
<evidence type="ECO:0000256" key="6">
    <source>
        <dbReference type="ARBA" id="ARBA00022792"/>
    </source>
</evidence>
<evidence type="ECO:0000256" key="7">
    <source>
        <dbReference type="ARBA" id="ARBA00022989"/>
    </source>
</evidence>
<keyword evidence="6" id="KW-0999">Mitochondrion inner membrane</keyword>
<evidence type="ECO:0000256" key="3">
    <source>
        <dbReference type="ARBA" id="ARBA00006970"/>
    </source>
</evidence>
<keyword evidence="7 11" id="KW-1133">Transmembrane helix</keyword>
<comment type="subcellular location">
    <subcellularLocation>
        <location evidence="2">Mitochondrion inner membrane</location>
        <topology evidence="2">Single-pass membrane protein</topology>
    </subcellularLocation>
</comment>
<dbReference type="GO" id="GO:0042407">
    <property type="term" value="P:cristae formation"/>
    <property type="evidence" value="ECO:0007669"/>
    <property type="project" value="Ensembl"/>
</dbReference>
<dbReference type="STRING" id="60711.ENSCSAP00000002942"/>
<gene>
    <name evidence="12" type="primary">UQCC3</name>
</gene>
<organism evidence="12 13">
    <name type="scientific">Chlorocebus sabaeus</name>
    <name type="common">Green monkey</name>
    <name type="synonym">Simia sabaea</name>
    <dbReference type="NCBI Taxonomy" id="60711"/>
    <lineage>
        <taxon>Eukaryota</taxon>
        <taxon>Metazoa</taxon>
        <taxon>Chordata</taxon>
        <taxon>Craniata</taxon>
        <taxon>Vertebrata</taxon>
        <taxon>Euteleostomi</taxon>
        <taxon>Mammalia</taxon>
        <taxon>Eutheria</taxon>
        <taxon>Euarchontoglires</taxon>
        <taxon>Primates</taxon>
        <taxon>Haplorrhini</taxon>
        <taxon>Catarrhini</taxon>
        <taxon>Cercopithecidae</taxon>
        <taxon>Cercopithecinae</taxon>
        <taxon>Chlorocebus</taxon>
    </lineage>
</organism>
<evidence type="ECO:0000256" key="5">
    <source>
        <dbReference type="ARBA" id="ARBA00022692"/>
    </source>
</evidence>